<dbReference type="AlphaFoldDB" id="A0AAD8S5W5"/>
<evidence type="ECO:0000259" key="1">
    <source>
        <dbReference type="PROSITE" id="PS50234"/>
    </source>
</evidence>
<dbReference type="PANTHER" id="PTHR10579">
    <property type="entry name" value="CALCIUM-ACTIVATED CHLORIDE CHANNEL REGULATOR"/>
    <property type="match status" value="1"/>
</dbReference>
<protein>
    <recommendedName>
        <fullName evidence="1">VWFA domain-containing protein</fullName>
    </recommendedName>
</protein>
<dbReference type="InterPro" id="IPR002035">
    <property type="entry name" value="VWF_A"/>
</dbReference>
<dbReference type="SUPFAM" id="SSF53300">
    <property type="entry name" value="vWA-like"/>
    <property type="match status" value="1"/>
</dbReference>
<dbReference type="Proteomes" id="UP001231189">
    <property type="component" value="Unassembled WGS sequence"/>
</dbReference>
<gene>
    <name evidence="2" type="ORF">QYE76_063944</name>
</gene>
<dbReference type="Gene3D" id="3.40.50.410">
    <property type="entry name" value="von Willebrand factor, type A domain"/>
    <property type="match status" value="1"/>
</dbReference>
<organism evidence="2 3">
    <name type="scientific">Lolium multiflorum</name>
    <name type="common">Italian ryegrass</name>
    <name type="synonym">Lolium perenne subsp. multiflorum</name>
    <dbReference type="NCBI Taxonomy" id="4521"/>
    <lineage>
        <taxon>Eukaryota</taxon>
        <taxon>Viridiplantae</taxon>
        <taxon>Streptophyta</taxon>
        <taxon>Embryophyta</taxon>
        <taxon>Tracheophyta</taxon>
        <taxon>Spermatophyta</taxon>
        <taxon>Magnoliopsida</taxon>
        <taxon>Liliopsida</taxon>
        <taxon>Poales</taxon>
        <taxon>Poaceae</taxon>
        <taxon>BOP clade</taxon>
        <taxon>Pooideae</taxon>
        <taxon>Poodae</taxon>
        <taxon>Poeae</taxon>
        <taxon>Poeae Chloroplast Group 2 (Poeae type)</taxon>
        <taxon>Loliodinae</taxon>
        <taxon>Loliinae</taxon>
        <taxon>Lolium</taxon>
    </lineage>
</organism>
<comment type="caution">
    <text evidence="2">The sequence shown here is derived from an EMBL/GenBank/DDBJ whole genome shotgun (WGS) entry which is preliminary data.</text>
</comment>
<dbReference type="EMBL" id="JAUUTY010000004">
    <property type="protein sequence ID" value="KAK1646139.1"/>
    <property type="molecule type" value="Genomic_DNA"/>
</dbReference>
<sequence length="124" mass="13897">MRERLRLLLRVRCGPHLLAVGSIHYDQDQVTSRLVNASSVGYRYPSSHGQVDLVTVLDVSGSMAETKLALLKRAVGFVIQHLGPYDRLSVIAFFPTALRLFRLRQMSHSGRQQALQAVNSLTHM</sequence>
<dbReference type="PROSITE" id="PS50234">
    <property type="entry name" value="VWFA"/>
    <property type="match status" value="1"/>
</dbReference>
<name>A0AAD8S5W5_LOLMU</name>
<accession>A0AAD8S5W5</accession>
<dbReference type="PANTHER" id="PTHR10579:SF167">
    <property type="entry name" value="OS02G0619600 PROTEIN"/>
    <property type="match status" value="1"/>
</dbReference>
<reference evidence="2" key="1">
    <citation type="submission" date="2023-07" db="EMBL/GenBank/DDBJ databases">
        <title>A chromosome-level genome assembly of Lolium multiflorum.</title>
        <authorList>
            <person name="Chen Y."/>
            <person name="Copetti D."/>
            <person name="Kolliker R."/>
            <person name="Studer B."/>
        </authorList>
    </citation>
    <scope>NUCLEOTIDE SEQUENCE</scope>
    <source>
        <strain evidence="2">02402/16</strain>
        <tissue evidence="2">Leaf</tissue>
    </source>
</reference>
<keyword evidence="3" id="KW-1185">Reference proteome</keyword>
<dbReference type="Pfam" id="PF13519">
    <property type="entry name" value="VWA_2"/>
    <property type="match status" value="1"/>
</dbReference>
<evidence type="ECO:0000313" key="2">
    <source>
        <dbReference type="EMBL" id="KAK1646139.1"/>
    </source>
</evidence>
<dbReference type="InterPro" id="IPR051266">
    <property type="entry name" value="CLCR"/>
</dbReference>
<dbReference type="InterPro" id="IPR036465">
    <property type="entry name" value="vWFA_dom_sf"/>
</dbReference>
<feature type="domain" description="VWFA" evidence="1">
    <location>
        <begin position="52"/>
        <end position="124"/>
    </location>
</feature>
<proteinExistence type="predicted"/>
<evidence type="ECO:0000313" key="3">
    <source>
        <dbReference type="Proteomes" id="UP001231189"/>
    </source>
</evidence>